<keyword evidence="1" id="KW-1133">Transmembrane helix</keyword>
<dbReference type="EMBL" id="BMMQ01000001">
    <property type="protein sequence ID" value="GGO60166.1"/>
    <property type="molecule type" value="Genomic_DNA"/>
</dbReference>
<keyword evidence="1" id="KW-0812">Transmembrane</keyword>
<evidence type="ECO:0000256" key="1">
    <source>
        <dbReference type="SAM" id="Phobius"/>
    </source>
</evidence>
<keyword evidence="3" id="KW-1185">Reference proteome</keyword>
<sequence>MLWALVVACLIGTALIWILWVVPVARSVDEAEPVPLGRTIAVSDGAHGVWVSGRAGMLGLVQCISDGEVTSGPSLDWEDTLWWMTPREGFEQTRRVSGATSITCESTLESYEGEYLVARDVFGSRKVWIGRMGEPSGTVLALGAVGLPLFAVFLTPILVVRELRRVRSRRESSAHTA</sequence>
<evidence type="ECO:0000313" key="3">
    <source>
        <dbReference type="Proteomes" id="UP000638043"/>
    </source>
</evidence>
<protein>
    <submittedName>
        <fullName evidence="2">Uncharacterized protein</fullName>
    </submittedName>
</protein>
<keyword evidence="1" id="KW-0472">Membrane</keyword>
<dbReference type="Proteomes" id="UP000638043">
    <property type="component" value="Unassembled WGS sequence"/>
</dbReference>
<comment type="caution">
    <text evidence="2">The sequence shown here is derived from an EMBL/GenBank/DDBJ whole genome shotgun (WGS) entry which is preliminary data.</text>
</comment>
<evidence type="ECO:0000313" key="2">
    <source>
        <dbReference type="EMBL" id="GGO60166.1"/>
    </source>
</evidence>
<organism evidence="2 3">
    <name type="scientific">Microbacterium nanhaiense</name>
    <dbReference type="NCBI Taxonomy" id="1301026"/>
    <lineage>
        <taxon>Bacteria</taxon>
        <taxon>Bacillati</taxon>
        <taxon>Actinomycetota</taxon>
        <taxon>Actinomycetes</taxon>
        <taxon>Micrococcales</taxon>
        <taxon>Microbacteriaceae</taxon>
        <taxon>Microbacterium</taxon>
    </lineage>
</organism>
<gene>
    <name evidence="2" type="ORF">GCM10010910_04900</name>
</gene>
<proteinExistence type="predicted"/>
<name>A0ABQ2MZ97_9MICO</name>
<reference evidence="3" key="1">
    <citation type="journal article" date="2019" name="Int. J. Syst. Evol. Microbiol.">
        <title>The Global Catalogue of Microorganisms (GCM) 10K type strain sequencing project: providing services to taxonomists for standard genome sequencing and annotation.</title>
        <authorList>
            <consortium name="The Broad Institute Genomics Platform"/>
            <consortium name="The Broad Institute Genome Sequencing Center for Infectious Disease"/>
            <person name="Wu L."/>
            <person name="Ma J."/>
        </authorList>
    </citation>
    <scope>NUCLEOTIDE SEQUENCE [LARGE SCALE GENOMIC DNA]</scope>
    <source>
        <strain evidence="3">CGMCC 4.7181</strain>
    </source>
</reference>
<feature type="transmembrane region" description="Helical" evidence="1">
    <location>
        <begin position="139"/>
        <end position="160"/>
    </location>
</feature>
<dbReference type="RefSeq" id="WP_188699793.1">
    <property type="nucleotide sequence ID" value="NZ_BMMQ01000001.1"/>
</dbReference>
<accession>A0ABQ2MZ97</accession>